<proteinExistence type="predicted"/>
<comment type="caution">
    <text evidence="4">The sequence shown here is derived from an EMBL/GenBank/DDBJ whole genome shotgun (WGS) entry which is preliminary data.</text>
</comment>
<dbReference type="AlphaFoldDB" id="A0A6I3T4U7"/>
<feature type="active site" evidence="1">
    <location>
        <position position="80"/>
    </location>
</feature>
<dbReference type="Gene3D" id="3.50.50.60">
    <property type="entry name" value="FAD/NAD(P)-binding domain"/>
    <property type="match status" value="1"/>
</dbReference>
<evidence type="ECO:0000313" key="6">
    <source>
        <dbReference type="Proteomes" id="UP000622638"/>
    </source>
</evidence>
<dbReference type="RefSeq" id="WP_155472769.1">
    <property type="nucleotide sequence ID" value="NZ_BMKG01000004.1"/>
</dbReference>
<dbReference type="InterPro" id="IPR050816">
    <property type="entry name" value="Flavin-dep_Halogenase_NPB"/>
</dbReference>
<reference evidence="3" key="4">
    <citation type="submission" date="2024-05" db="EMBL/GenBank/DDBJ databases">
        <authorList>
            <person name="Sun Q."/>
            <person name="Zhou Y."/>
        </authorList>
    </citation>
    <scope>NUCLEOTIDE SEQUENCE</scope>
    <source>
        <strain evidence="3">CGMCC 1.15931</strain>
    </source>
</reference>
<dbReference type="PANTHER" id="PTHR43747:SF4">
    <property type="entry name" value="FLAVIN-DEPENDENT TRYPTOPHAN HALOGENASE"/>
    <property type="match status" value="1"/>
</dbReference>
<evidence type="ECO:0000313" key="3">
    <source>
        <dbReference type="EMBL" id="GGB92832.1"/>
    </source>
</evidence>
<feature type="binding site" evidence="2">
    <location>
        <position position="351"/>
    </location>
    <ligand>
        <name>L-tryptophan</name>
        <dbReference type="ChEBI" id="CHEBI:57912"/>
    </ligand>
</feature>
<feature type="binding site" evidence="2">
    <location>
        <position position="191"/>
    </location>
    <ligand>
        <name>FAD</name>
        <dbReference type="ChEBI" id="CHEBI:57692"/>
    </ligand>
</feature>
<accession>A0A6I3T4U7</accession>
<name>A0A6I3T4U7_9BURK</name>
<reference evidence="6" key="2">
    <citation type="journal article" date="2019" name="Int. J. Syst. Evol. Microbiol.">
        <title>The Global Catalogue of Microorganisms (GCM) 10K type strain sequencing project: providing services to taxonomists for standard genome sequencing and annotation.</title>
        <authorList>
            <consortium name="The Broad Institute Genomics Platform"/>
            <consortium name="The Broad Institute Genome Sequencing Center for Infectious Disease"/>
            <person name="Wu L."/>
            <person name="Ma J."/>
        </authorList>
    </citation>
    <scope>NUCLEOTIDE SEQUENCE [LARGE SCALE GENOMIC DNA]</scope>
    <source>
        <strain evidence="6">CGMCC 1.15931</strain>
    </source>
</reference>
<protein>
    <submittedName>
        <fullName evidence="4">Tryptophan 7-halogenase</fullName>
    </submittedName>
    <submittedName>
        <fullName evidence="3">Tryptophan halogenase</fullName>
    </submittedName>
</protein>
<dbReference type="SUPFAM" id="SSF51905">
    <property type="entry name" value="FAD/NAD(P)-binding domain"/>
    <property type="match status" value="1"/>
</dbReference>
<sequence length="528" mass="57865">MAAIRTILVVGGGTAGWLAAGFLAKTLGTQGGGVAITLVESKEIGIIGVGEGTFPSIRGTLSVLGIDEGRFIRECNATFKQGVRFNHWVRPPGARGADHYFHPFSQPSQRPGGPELLPYWLLGAAGDGVPFAAAATMQKHVADMGHAPKRTGDADFHGPLNYAYHFDATAFARLLASHAQTLGVRRIEATVDQVKLGAGGAIASVVTREAGELTADLFIDCTGFAARLIGGALGSPFRNINDTLFVDRALAMQVPYDRPDAPIPSYTISTAHEAGWTWDIGLHERRGIGYVYSSRHTNDDRADQLLRQYIGPASDGREPRLLKLNVGYRETQWVKNCVAIGLSGGFLEPLESSGIGLIEAATYLVSYLFPHDGNLAPAAKLFNAQMKARYERIVDFVKLHYCLTQRTDSSFWTDNADPSSIPESLREQLAMWRTRAPHRLDFVTDIEMYPPSSWQYVLYGMEFPTRMLAHPSTLPDATAARREFQTIAQLSHHALADLPTHRALVEHYRRQGKPTFAPSGSQWLRQRA</sequence>
<dbReference type="Proteomes" id="UP000622638">
    <property type="component" value="Unassembled WGS sequence"/>
</dbReference>
<dbReference type="Pfam" id="PF04820">
    <property type="entry name" value="Trp_halogenase"/>
    <property type="match status" value="1"/>
</dbReference>
<evidence type="ECO:0000256" key="2">
    <source>
        <dbReference type="PIRSR" id="PIRSR011396-2"/>
    </source>
</evidence>
<dbReference type="GO" id="GO:0000166">
    <property type="term" value="F:nucleotide binding"/>
    <property type="evidence" value="ECO:0007669"/>
    <property type="project" value="UniProtKB-KW"/>
</dbReference>
<dbReference type="EMBL" id="WNKZ01000087">
    <property type="protein sequence ID" value="MTV55502.1"/>
    <property type="molecule type" value="Genomic_DNA"/>
</dbReference>
<gene>
    <name evidence="3" type="ORF">GCM10011572_13520</name>
    <name evidence="4" type="ORF">GM672_22510</name>
</gene>
<keyword evidence="2" id="KW-0285">Flavoprotein</keyword>
<dbReference type="Proteomes" id="UP000430634">
    <property type="component" value="Unassembled WGS sequence"/>
</dbReference>
<dbReference type="GO" id="GO:0004497">
    <property type="term" value="F:monooxygenase activity"/>
    <property type="evidence" value="ECO:0007669"/>
    <property type="project" value="InterPro"/>
</dbReference>
<feature type="binding site" evidence="2">
    <location>
        <position position="355"/>
    </location>
    <ligand>
        <name>FAD</name>
        <dbReference type="ChEBI" id="CHEBI:57692"/>
    </ligand>
</feature>
<dbReference type="InterPro" id="IPR036188">
    <property type="entry name" value="FAD/NAD-bd_sf"/>
</dbReference>
<feature type="binding site" evidence="2">
    <location>
        <begin position="12"/>
        <end position="15"/>
    </location>
    <ligand>
        <name>FAD</name>
        <dbReference type="ChEBI" id="CHEBI:57692"/>
    </ligand>
</feature>
<dbReference type="InterPro" id="IPR006905">
    <property type="entry name" value="Flavin_halogenase"/>
</dbReference>
<organism evidence="4 5">
    <name type="scientific">Pseudoduganella buxea</name>
    <dbReference type="NCBI Taxonomy" id="1949069"/>
    <lineage>
        <taxon>Bacteria</taxon>
        <taxon>Pseudomonadati</taxon>
        <taxon>Pseudomonadota</taxon>
        <taxon>Betaproteobacteria</taxon>
        <taxon>Burkholderiales</taxon>
        <taxon>Oxalobacteraceae</taxon>
        <taxon>Telluria group</taxon>
        <taxon>Pseudoduganella</taxon>
    </lineage>
</organism>
<dbReference type="EMBL" id="BMKG01000004">
    <property type="protein sequence ID" value="GGB92832.1"/>
    <property type="molecule type" value="Genomic_DNA"/>
</dbReference>
<feature type="binding site" evidence="2">
    <location>
        <position position="80"/>
    </location>
    <ligand>
        <name>7-chloro-L-tryptophan</name>
        <dbReference type="ChEBI" id="CHEBI:58713"/>
    </ligand>
</feature>
<keyword evidence="2" id="KW-0274">FAD</keyword>
<evidence type="ECO:0000313" key="4">
    <source>
        <dbReference type="EMBL" id="MTV55502.1"/>
    </source>
</evidence>
<dbReference type="PANTHER" id="PTHR43747">
    <property type="entry name" value="FAD-BINDING PROTEIN"/>
    <property type="match status" value="1"/>
</dbReference>
<reference evidence="4 5" key="3">
    <citation type="submission" date="2019-11" db="EMBL/GenBank/DDBJ databases">
        <title>Type strains purchased from KCTC, JCM and DSMZ.</title>
        <authorList>
            <person name="Lu H."/>
        </authorList>
    </citation>
    <scope>NUCLEOTIDE SEQUENCE [LARGE SCALE GENOMIC DNA]</scope>
    <source>
        <strain evidence="4 5">KCTC 52429</strain>
    </source>
</reference>
<keyword evidence="2" id="KW-0547">Nucleotide-binding</keyword>
<reference evidence="3" key="1">
    <citation type="journal article" date="2014" name="Int. J. Syst. Evol. Microbiol.">
        <title>Complete genome of a new Firmicutes species belonging to the dominant human colonic microbiota ('Ruminococcus bicirculans') reveals two chromosomes and a selective capacity to utilize plant glucans.</title>
        <authorList>
            <consortium name="NISC Comparative Sequencing Program"/>
            <person name="Wegmann U."/>
            <person name="Louis P."/>
            <person name="Goesmann A."/>
            <person name="Henrissat B."/>
            <person name="Duncan S.H."/>
            <person name="Flint H.J."/>
        </authorList>
    </citation>
    <scope>NUCLEOTIDE SEQUENCE</scope>
    <source>
        <strain evidence="3">CGMCC 1.15931</strain>
    </source>
</reference>
<dbReference type="PIRSF" id="PIRSF011396">
    <property type="entry name" value="Trp_halogenase"/>
    <property type="match status" value="1"/>
</dbReference>
<dbReference type="InterPro" id="IPR033856">
    <property type="entry name" value="Trp_halogen"/>
</dbReference>
<evidence type="ECO:0000313" key="5">
    <source>
        <dbReference type="Proteomes" id="UP000430634"/>
    </source>
</evidence>
<evidence type="ECO:0000256" key="1">
    <source>
        <dbReference type="PIRSR" id="PIRSR011396-1"/>
    </source>
</evidence>
<dbReference type="OrthoDB" id="8868802at2"/>
<feature type="binding site" evidence="2">
    <location>
        <position position="342"/>
    </location>
    <ligand>
        <name>FAD</name>
        <dbReference type="ChEBI" id="CHEBI:57692"/>
    </ligand>
</feature>
<keyword evidence="6" id="KW-1185">Reference proteome</keyword>